<dbReference type="Proteomes" id="UP000002805">
    <property type="component" value="Chromosome"/>
</dbReference>
<dbReference type="AlphaFoldDB" id="B5HB51"/>
<keyword evidence="3" id="KW-1185">Reference proteome</keyword>
<dbReference type="PANTHER" id="PTHR11102">
    <property type="entry name" value="SEL-1-LIKE PROTEIN"/>
    <property type="match status" value="1"/>
</dbReference>
<dbReference type="EMBL" id="CM000950">
    <property type="protein sequence ID" value="EDY64062.2"/>
    <property type="molecule type" value="Genomic_DNA"/>
</dbReference>
<dbReference type="PANTHER" id="PTHR11102:SF160">
    <property type="entry name" value="ERAD-ASSOCIATED E3 UBIQUITIN-PROTEIN LIGASE COMPONENT HRD3"/>
    <property type="match status" value="1"/>
</dbReference>
<dbReference type="SUPFAM" id="SSF81901">
    <property type="entry name" value="HCP-like"/>
    <property type="match status" value="1"/>
</dbReference>
<feature type="region of interest" description="Disordered" evidence="1">
    <location>
        <begin position="228"/>
        <end position="283"/>
    </location>
</feature>
<name>B5HB51_STRE2</name>
<dbReference type="InterPro" id="IPR006597">
    <property type="entry name" value="Sel1-like"/>
</dbReference>
<dbReference type="Gene3D" id="1.25.40.10">
    <property type="entry name" value="Tetratricopeptide repeat domain"/>
    <property type="match status" value="1"/>
</dbReference>
<evidence type="ECO:0008006" key="4">
    <source>
        <dbReference type="Google" id="ProtNLM"/>
    </source>
</evidence>
<dbReference type="eggNOG" id="COG0790">
    <property type="taxonomic scope" value="Bacteria"/>
</dbReference>
<dbReference type="SMART" id="SM00671">
    <property type="entry name" value="SEL1"/>
    <property type="match status" value="3"/>
</dbReference>
<dbReference type="HOGENOM" id="CLU_085905_0_0_11"/>
<accession>B5HB51</accession>
<feature type="non-terminal residue" evidence="2">
    <location>
        <position position="283"/>
    </location>
</feature>
<evidence type="ECO:0000313" key="2">
    <source>
        <dbReference type="EMBL" id="EDY64062.2"/>
    </source>
</evidence>
<protein>
    <recommendedName>
        <fullName evidence="4">Sel1 repeat family protein</fullName>
    </recommendedName>
</protein>
<dbReference type="InterPro" id="IPR050767">
    <property type="entry name" value="Sel1_AlgK"/>
</dbReference>
<dbReference type="InterPro" id="IPR011990">
    <property type="entry name" value="TPR-like_helical_dom_sf"/>
</dbReference>
<gene>
    <name evidence="2" type="ORF">SSDG_02460</name>
</gene>
<sequence>MEFMGDRATLLETGRFVQPHAGDVADAIDVAVRVDHMGKDRNVTSHDNTDDNSADTVETAGAEARHRSAADAGDTAAMSVLGALLLRRGDLDGAEPYLRGATADGDRAAANNLGVLLHQRGYADEAAGWWRIAAVAGSAAAAHALGRHFHERGDEPAAEYWLRQSAEQGHALGAYALADLLEHRSDVGAERWLRTAAEQGHREAAYRLARALERRAAEECRKTDGVGRLVGTGPVETGAARDAVRRARRGEDGARPVGVPKGGAGRPGRRDEPGPGAVGPTDP</sequence>
<evidence type="ECO:0000256" key="1">
    <source>
        <dbReference type="SAM" id="MobiDB-lite"/>
    </source>
</evidence>
<reference evidence="3" key="2">
    <citation type="submission" date="2009-10" db="EMBL/GenBank/DDBJ databases">
        <title>The genome sequence of Streptomyces pristinaespiralis strain ATCC 25486.</title>
        <authorList>
            <consortium name="The Broad Institute Genome Sequencing Platform"/>
            <consortium name="Broad Institute Microbial Sequencing Center"/>
            <person name="Fischbach M."/>
            <person name="Godfrey P."/>
            <person name="Ward D."/>
            <person name="Young S."/>
            <person name="Zeng Q."/>
            <person name="Koehrsen M."/>
            <person name="Alvarado L."/>
            <person name="Berlin A.M."/>
            <person name="Bochicchio J."/>
            <person name="Borenstein D."/>
            <person name="Chapman S.B."/>
            <person name="Chen Z."/>
            <person name="Engels R."/>
            <person name="Freedman E."/>
            <person name="Gellesch M."/>
            <person name="Goldberg J."/>
            <person name="Griggs A."/>
            <person name="Gujja S."/>
            <person name="Heilman E.R."/>
            <person name="Heiman D.I."/>
            <person name="Hepburn T.A."/>
            <person name="Howarth C."/>
            <person name="Jen D."/>
            <person name="Larson L."/>
            <person name="Lewis B."/>
            <person name="Mehta T."/>
            <person name="Park D."/>
            <person name="Pearson M."/>
            <person name="Richards J."/>
            <person name="Roberts A."/>
            <person name="Saif S."/>
            <person name="Shea T.D."/>
            <person name="Shenoy N."/>
            <person name="Sisk P."/>
            <person name="Stolte C."/>
            <person name="Sykes S.N."/>
            <person name="Thomson T."/>
            <person name="Walk T."/>
            <person name="White J."/>
            <person name="Yandava C."/>
            <person name="Straight P."/>
            <person name="Clardy J."/>
            <person name="Hung D."/>
            <person name="Kolter R."/>
            <person name="Mekalanos J."/>
            <person name="Walker S."/>
            <person name="Walsh C.T."/>
            <person name="Wieland-Brown L.C."/>
            <person name="Haas B."/>
            <person name="Nusbaum C."/>
            <person name="Birren B."/>
        </authorList>
    </citation>
    <scope>NUCLEOTIDE SEQUENCE [LARGE SCALE GENOMIC DNA]</scope>
    <source>
        <strain evidence="3">ATCC 25486 / DSM 40338 / CBS 914.69 / JCM 4507 / NBRC 13074 / NRRL 2958 / 5647</strain>
    </source>
</reference>
<dbReference type="RefSeq" id="WP_005312210.1">
    <property type="nucleotide sequence ID" value="NZ_CM000950.1"/>
</dbReference>
<feature type="compositionally biased region" description="Basic and acidic residues" evidence="1">
    <location>
        <begin position="242"/>
        <end position="254"/>
    </location>
</feature>
<proteinExistence type="predicted"/>
<organism evidence="2 3">
    <name type="scientific">Streptomyces pristinaespiralis (strain ATCC 25486 / DSM 40338 / CBS 914.69 / JCM 4507 / KCC S-0507 / NBRC 13074 / NRRL 2958 / 5647)</name>
    <dbReference type="NCBI Taxonomy" id="457429"/>
    <lineage>
        <taxon>Bacteria</taxon>
        <taxon>Bacillati</taxon>
        <taxon>Actinomycetota</taxon>
        <taxon>Actinomycetes</taxon>
        <taxon>Kitasatosporales</taxon>
        <taxon>Streptomycetaceae</taxon>
        <taxon>Streptomyces</taxon>
    </lineage>
</organism>
<reference evidence="3" key="1">
    <citation type="submission" date="2008-02" db="EMBL/GenBank/DDBJ databases">
        <authorList>
            <consortium name="The Broad Institute Genome Sequencing Platform"/>
            <person name="Fischbach M."/>
            <person name="Ward D."/>
            <person name="Young S."/>
            <person name="Jaffe D."/>
            <person name="Gnerre S."/>
            <person name="Berlin A."/>
            <person name="Heiman D."/>
            <person name="Hepburn T."/>
            <person name="Sykes S."/>
            <person name="Alvarado L."/>
            <person name="Kodira C.D."/>
            <person name="Straight P."/>
            <person name="Clardy J."/>
            <person name="Hung D."/>
            <person name="Kolter R."/>
            <person name="Mekalanos J."/>
            <person name="Walker S."/>
            <person name="Walsh C.T."/>
            <person name="Lander E."/>
            <person name="Galagan J."/>
            <person name="Nusbaum C."/>
            <person name="Birren B."/>
        </authorList>
    </citation>
    <scope>NUCLEOTIDE SEQUENCE [LARGE SCALE GENOMIC DNA]</scope>
    <source>
        <strain evidence="3">ATCC 25486 / DSM 40338 / CBS 914.69 / JCM 4507 / NBRC 13074 / NRRL 2958 / 5647</strain>
    </source>
</reference>
<evidence type="ECO:0000313" key="3">
    <source>
        <dbReference type="Proteomes" id="UP000002805"/>
    </source>
</evidence>